<protein>
    <submittedName>
        <fullName evidence="1">Uncharacterized protein</fullName>
    </submittedName>
</protein>
<dbReference type="AlphaFoldDB" id="A0A8S1RPJ0"/>
<evidence type="ECO:0000313" key="1">
    <source>
        <dbReference type="EMBL" id="CAD8128715.1"/>
    </source>
</evidence>
<keyword evidence="2" id="KW-1185">Reference proteome</keyword>
<reference evidence="1" key="1">
    <citation type="submission" date="2021-01" db="EMBL/GenBank/DDBJ databases">
        <authorList>
            <consortium name="Genoscope - CEA"/>
            <person name="William W."/>
        </authorList>
    </citation>
    <scope>NUCLEOTIDE SEQUENCE</scope>
</reference>
<gene>
    <name evidence="1" type="ORF">PSON_ATCC_30995.1.T1940027</name>
</gene>
<name>A0A8S1RPJ0_9CILI</name>
<organism evidence="1 2">
    <name type="scientific">Paramecium sonneborni</name>
    <dbReference type="NCBI Taxonomy" id="65129"/>
    <lineage>
        <taxon>Eukaryota</taxon>
        <taxon>Sar</taxon>
        <taxon>Alveolata</taxon>
        <taxon>Ciliophora</taxon>
        <taxon>Intramacronucleata</taxon>
        <taxon>Oligohymenophorea</taxon>
        <taxon>Peniculida</taxon>
        <taxon>Parameciidae</taxon>
        <taxon>Paramecium</taxon>
    </lineage>
</organism>
<dbReference type="EMBL" id="CAJJDN010000194">
    <property type="protein sequence ID" value="CAD8128715.1"/>
    <property type="molecule type" value="Genomic_DNA"/>
</dbReference>
<proteinExistence type="predicted"/>
<comment type="caution">
    <text evidence="1">The sequence shown here is derived from an EMBL/GenBank/DDBJ whole genome shotgun (WGS) entry which is preliminary data.</text>
</comment>
<sequence length="81" mass="10030">MPELRITFEINQQHRILNKNNLVQLRFVLVKLLFEYLSQIFRIQQKNIKRIRKVPIYDSLIMKIIPIEWVRFIKIILYQGY</sequence>
<accession>A0A8S1RPJ0</accession>
<evidence type="ECO:0000313" key="2">
    <source>
        <dbReference type="Proteomes" id="UP000692954"/>
    </source>
</evidence>
<dbReference type="Proteomes" id="UP000692954">
    <property type="component" value="Unassembled WGS sequence"/>
</dbReference>